<evidence type="ECO:0000313" key="2">
    <source>
        <dbReference type="EMBL" id="CAQ45372.1"/>
    </source>
</evidence>
<dbReference type="EMBL" id="AM743169">
    <property type="protein sequence ID" value="CAQ45372.1"/>
    <property type="molecule type" value="Genomic_DNA"/>
</dbReference>
<keyword evidence="1 2" id="KW-0812">Transmembrane</keyword>
<sequence>MVLENPFCETKARTPQFVPPPRVFRKFSKYPSILYVSSDLVAPTTILFFASIMIRCIPSATTVISGMPRKELPVDS</sequence>
<name>B2FM04_STRMK</name>
<reference evidence="2 3" key="1">
    <citation type="journal article" date="2008" name="Genome Biol.">
        <title>The complete genome, comparative and functional analysis of Stenotrophomonas maltophilia reveals an organism heavily shielded by drug resistance determinants.</title>
        <authorList>
            <person name="Crossman L.C."/>
            <person name="Gould V.C."/>
            <person name="Dow J.M."/>
            <person name="Vernikos G.S."/>
            <person name="Okazaki A."/>
            <person name="Sebaihia M."/>
            <person name="Saunders D."/>
            <person name="Arrowsmith C."/>
            <person name="Carver T."/>
            <person name="Peters N."/>
            <person name="Adlem E."/>
            <person name="Kerhornou A."/>
            <person name="Lord A."/>
            <person name="Murphy L."/>
            <person name="Seeger K."/>
            <person name="Squares R."/>
            <person name="Rutter S."/>
            <person name="Quail M.A."/>
            <person name="Rajandream M.A."/>
            <person name="Harris D."/>
            <person name="Churcher C."/>
            <person name="Bentley S.D."/>
            <person name="Parkhill J."/>
            <person name="Thomson N.R."/>
            <person name="Avison M.B."/>
        </authorList>
    </citation>
    <scope>NUCLEOTIDE SEQUENCE [LARGE SCALE GENOMIC DNA]</scope>
    <source>
        <strain evidence="2 3">K279a</strain>
    </source>
</reference>
<gene>
    <name evidence="2" type="ordered locus">Smlt1849</name>
</gene>
<proteinExistence type="predicted"/>
<organism evidence="2 3">
    <name type="scientific">Stenotrophomonas maltophilia (strain K279a)</name>
    <dbReference type="NCBI Taxonomy" id="522373"/>
    <lineage>
        <taxon>Bacteria</taxon>
        <taxon>Pseudomonadati</taxon>
        <taxon>Pseudomonadota</taxon>
        <taxon>Gammaproteobacteria</taxon>
        <taxon>Lysobacterales</taxon>
        <taxon>Lysobacteraceae</taxon>
        <taxon>Stenotrophomonas</taxon>
        <taxon>Stenotrophomonas maltophilia group</taxon>
    </lineage>
</organism>
<keyword evidence="1" id="KW-1133">Transmembrane helix</keyword>
<dbReference type="AlphaFoldDB" id="B2FM04"/>
<accession>B2FM04</accession>
<protein>
    <submittedName>
        <fullName evidence="2">Transmembrane protein</fullName>
    </submittedName>
</protein>
<dbReference type="EnsemblBacteria" id="CAQ45372">
    <property type="protein sequence ID" value="CAQ45372"/>
    <property type="gene ID" value="Smlt1849"/>
</dbReference>
<keyword evidence="3" id="KW-1185">Reference proteome</keyword>
<evidence type="ECO:0000256" key="1">
    <source>
        <dbReference type="SAM" id="Phobius"/>
    </source>
</evidence>
<dbReference type="HOGENOM" id="CLU_2652968_0_0_6"/>
<feature type="transmembrane region" description="Helical" evidence="1">
    <location>
        <begin position="32"/>
        <end position="54"/>
    </location>
</feature>
<dbReference type="Proteomes" id="UP000008840">
    <property type="component" value="Chromosome"/>
</dbReference>
<evidence type="ECO:0000313" key="3">
    <source>
        <dbReference type="Proteomes" id="UP000008840"/>
    </source>
</evidence>
<keyword evidence="1" id="KW-0472">Membrane</keyword>
<dbReference type="KEGG" id="sml:Smlt1849"/>